<proteinExistence type="predicted"/>
<evidence type="ECO:0000313" key="1">
    <source>
        <dbReference type="EMBL" id="VEL39936.1"/>
    </source>
</evidence>
<dbReference type="EMBL" id="CAAALY010263056">
    <property type="protein sequence ID" value="VEL39936.1"/>
    <property type="molecule type" value="Genomic_DNA"/>
</dbReference>
<comment type="caution">
    <text evidence="1">The sequence shown here is derived from an EMBL/GenBank/DDBJ whole genome shotgun (WGS) entry which is preliminary data.</text>
</comment>
<accession>A0A3S5BBY0</accession>
<name>A0A3S5BBY0_9PLAT</name>
<dbReference type="Proteomes" id="UP000784294">
    <property type="component" value="Unassembled WGS sequence"/>
</dbReference>
<gene>
    <name evidence="1" type="ORF">PXEA_LOCUS33376</name>
</gene>
<reference evidence="1" key="1">
    <citation type="submission" date="2018-11" db="EMBL/GenBank/DDBJ databases">
        <authorList>
            <consortium name="Pathogen Informatics"/>
        </authorList>
    </citation>
    <scope>NUCLEOTIDE SEQUENCE</scope>
</reference>
<evidence type="ECO:0000313" key="2">
    <source>
        <dbReference type="Proteomes" id="UP000784294"/>
    </source>
</evidence>
<dbReference type="AlphaFoldDB" id="A0A3S5BBY0"/>
<sequence length="95" mass="10503">MKERKSDPSGDLPIRRVSNANYLIAYRHKIVRELIHLKSGLICPECHARYLIQFGCVGVANTTALLPFMDQIPSEERGGGAAITGPKLLIFGIRV</sequence>
<protein>
    <submittedName>
        <fullName evidence="1">Uncharacterized protein</fullName>
    </submittedName>
</protein>
<organism evidence="1 2">
    <name type="scientific">Protopolystoma xenopodis</name>
    <dbReference type="NCBI Taxonomy" id="117903"/>
    <lineage>
        <taxon>Eukaryota</taxon>
        <taxon>Metazoa</taxon>
        <taxon>Spiralia</taxon>
        <taxon>Lophotrochozoa</taxon>
        <taxon>Platyhelminthes</taxon>
        <taxon>Monogenea</taxon>
        <taxon>Polyopisthocotylea</taxon>
        <taxon>Polystomatidea</taxon>
        <taxon>Polystomatidae</taxon>
        <taxon>Protopolystoma</taxon>
    </lineage>
</organism>
<keyword evidence="2" id="KW-1185">Reference proteome</keyword>